<dbReference type="AlphaFoldDB" id="Q66U66"/>
<organism evidence="2">
    <name type="scientific">Culicoides sonorensis</name>
    <name type="common">Biting midge</name>
    <dbReference type="NCBI Taxonomy" id="179676"/>
    <lineage>
        <taxon>Eukaryota</taxon>
        <taxon>Metazoa</taxon>
        <taxon>Ecdysozoa</taxon>
        <taxon>Arthropoda</taxon>
        <taxon>Hexapoda</taxon>
        <taxon>Insecta</taxon>
        <taxon>Pterygota</taxon>
        <taxon>Neoptera</taxon>
        <taxon>Endopterygota</taxon>
        <taxon>Diptera</taxon>
        <taxon>Nematocera</taxon>
        <taxon>Chironomoidea</taxon>
        <taxon>Ceratopogonidae</taxon>
        <taxon>Ceratopogoninae</taxon>
        <taxon>Culicoides</taxon>
        <taxon>Monoculicoides</taxon>
    </lineage>
</organism>
<evidence type="ECO:0000313" key="2">
    <source>
        <dbReference type="EMBL" id="AAU06506.1"/>
    </source>
</evidence>
<name>Q66U66_CULSO</name>
<sequence length="106" mass="12167">MKATGFVAILISIFLVFCLIDTSNGNACNFKGRQSAECQKEIKAACKRSFLNNQCDNQVIMTVYYRGWDTGKCHKGLEYLCQHVKYISSQEECESECLPRNKRKRN</sequence>
<dbReference type="EMBL" id="AY603592">
    <property type="protein sequence ID" value="AAU06506.1"/>
    <property type="molecule type" value="mRNA"/>
</dbReference>
<keyword evidence="1" id="KW-0732">Signal</keyword>
<feature type="signal peptide" evidence="1">
    <location>
        <begin position="1"/>
        <end position="25"/>
    </location>
</feature>
<evidence type="ECO:0000256" key="1">
    <source>
        <dbReference type="SAM" id="SignalP"/>
    </source>
</evidence>
<proteinExistence type="evidence at transcript level"/>
<protein>
    <submittedName>
        <fullName evidence="2">Uncharacterized protein</fullName>
    </submittedName>
</protein>
<accession>Q66U66</accession>
<reference evidence="2" key="1">
    <citation type="journal article" date="2005" name="Insect Mol. Biol.">
        <title>Midgut and salivary gland transcriptomes of the arbovirus vector Culicoides sonorensis (Diptera: Ceratopogonidae).</title>
        <authorList>
            <person name="Campbell C.L."/>
            <person name="Vandyke K.A."/>
            <person name="Letchworth G.J."/>
            <person name="Drolet B.S."/>
            <person name="Hanekamp T."/>
            <person name="Wilson W.C."/>
        </authorList>
    </citation>
    <scope>NUCLEOTIDE SEQUENCE</scope>
</reference>
<feature type="chain" id="PRO_5004269180" evidence="1">
    <location>
        <begin position="26"/>
        <end position="106"/>
    </location>
</feature>